<dbReference type="GO" id="GO:0000160">
    <property type="term" value="P:phosphorelay signal transduction system"/>
    <property type="evidence" value="ECO:0007669"/>
    <property type="project" value="InterPro"/>
</dbReference>
<organism evidence="7 8">
    <name type="scientific">Noviherbaspirillum galbum</name>
    <dbReference type="NCBI Taxonomy" id="2709383"/>
    <lineage>
        <taxon>Bacteria</taxon>
        <taxon>Pseudomonadati</taxon>
        <taxon>Pseudomonadota</taxon>
        <taxon>Betaproteobacteria</taxon>
        <taxon>Burkholderiales</taxon>
        <taxon>Oxalobacteraceae</taxon>
        <taxon>Noviherbaspirillum</taxon>
    </lineage>
</organism>
<evidence type="ECO:0000313" key="7">
    <source>
        <dbReference type="EMBL" id="NEX64010.1"/>
    </source>
</evidence>
<dbReference type="NCBIfam" id="TIGR00254">
    <property type="entry name" value="GGDEF"/>
    <property type="match status" value="1"/>
</dbReference>
<dbReference type="PROSITE" id="PS50110">
    <property type="entry name" value="RESPONSE_REGULATORY"/>
    <property type="match status" value="1"/>
</dbReference>
<feature type="domain" description="GGDEF" evidence="6">
    <location>
        <begin position="225"/>
        <end position="358"/>
    </location>
</feature>
<protein>
    <submittedName>
        <fullName evidence="7">EAL domain-containing protein</fullName>
    </submittedName>
</protein>
<evidence type="ECO:0000256" key="1">
    <source>
        <dbReference type="ARBA" id="ARBA00051114"/>
    </source>
</evidence>
<gene>
    <name evidence="7" type="ORF">G3574_23250</name>
</gene>
<keyword evidence="2" id="KW-0597">Phosphoprotein</keyword>
<dbReference type="Gene3D" id="3.20.20.450">
    <property type="entry name" value="EAL domain"/>
    <property type="match status" value="1"/>
</dbReference>
<feature type="domain" description="Response regulatory" evidence="4">
    <location>
        <begin position="18"/>
        <end position="139"/>
    </location>
</feature>
<dbReference type="PANTHER" id="PTHR44757">
    <property type="entry name" value="DIGUANYLATE CYCLASE DGCP"/>
    <property type="match status" value="1"/>
</dbReference>
<accession>A0A6B3SSS2</accession>
<dbReference type="InterPro" id="IPR000160">
    <property type="entry name" value="GGDEF_dom"/>
</dbReference>
<dbReference type="CDD" id="cd01948">
    <property type="entry name" value="EAL"/>
    <property type="match status" value="1"/>
</dbReference>
<evidence type="ECO:0000256" key="3">
    <source>
        <dbReference type="SAM" id="Coils"/>
    </source>
</evidence>
<dbReference type="InterPro" id="IPR029787">
    <property type="entry name" value="Nucleotide_cyclase"/>
</dbReference>
<dbReference type="CDD" id="cd01949">
    <property type="entry name" value="GGDEF"/>
    <property type="match status" value="1"/>
</dbReference>
<comment type="catalytic activity">
    <reaction evidence="1">
        <text>3',3'-c-di-GMP + H2O = 5'-phosphoguanylyl(3'-&gt;5')guanosine + H(+)</text>
        <dbReference type="Rhea" id="RHEA:24902"/>
        <dbReference type="ChEBI" id="CHEBI:15377"/>
        <dbReference type="ChEBI" id="CHEBI:15378"/>
        <dbReference type="ChEBI" id="CHEBI:58754"/>
        <dbReference type="ChEBI" id="CHEBI:58805"/>
        <dbReference type="EC" id="3.1.4.52"/>
    </reaction>
    <physiologicalReaction direction="left-to-right" evidence="1">
        <dbReference type="Rhea" id="RHEA:24903"/>
    </physiologicalReaction>
</comment>
<name>A0A6B3SSS2_9BURK</name>
<dbReference type="InterPro" id="IPR001633">
    <property type="entry name" value="EAL_dom"/>
</dbReference>
<dbReference type="PROSITE" id="PS50883">
    <property type="entry name" value="EAL"/>
    <property type="match status" value="1"/>
</dbReference>
<keyword evidence="8" id="KW-1185">Reference proteome</keyword>
<dbReference type="EMBL" id="JAAIVB010000078">
    <property type="protein sequence ID" value="NEX64010.1"/>
    <property type="molecule type" value="Genomic_DNA"/>
</dbReference>
<reference evidence="7 8" key="1">
    <citation type="submission" date="2020-02" db="EMBL/GenBank/DDBJ databases">
        <authorList>
            <person name="Kim M.K."/>
        </authorList>
    </citation>
    <scope>NUCLEOTIDE SEQUENCE [LARGE SCALE GENOMIC DNA]</scope>
    <source>
        <strain evidence="7 8">17J57-3</strain>
    </source>
</reference>
<dbReference type="InterPro" id="IPR052155">
    <property type="entry name" value="Biofilm_reg_signaling"/>
</dbReference>
<feature type="modified residue" description="4-aspartylphosphate" evidence="2">
    <location>
        <position position="71"/>
    </location>
</feature>
<dbReference type="Pfam" id="PF00990">
    <property type="entry name" value="GGDEF"/>
    <property type="match status" value="1"/>
</dbReference>
<sequence length="624" mass="69082">MPPRKRHNEESSQLQKPKVLVVNDHAASLFALQTILLNSPQSHEYEVLTATSGTEALRQVLAHKFAVILLDVSMPGMDGFETAELIHSHPMSATVPIIFITAYYADEMNRMKGFSHGAADYLITPVIPEVLHAKVSVFIELERKNMLLEKQKGELAVLNKNLQVQQMEKLKRVNAALEAEIAERRQAEERAQALATRDSLTGLLNRRSLTEQLEHAAVRAARQQEHLALLFLDMDKFKSINDTYGHDAGDDLLVQMATRLRSAVREADIVARLGGDEFVILMEGLPSYAAAAQVAKKILAATAKPFNVQSQQVRTSVSVGIAMFPDDGQTVQDLMRSADLAMYHAKQERRGSIQFFHPELNARLIERRQLEHELEQALENEEFELYYQPKVDVRSGRVAGVEALLRWHHPRLGVLSGGQFMPAAVETGQVVPIGEWVIAQACAQARAWQDAGAHFPHLPIAVNIAIPQLYANLPEVIYRALRKYQIAPSWLQLEITESLVIRDVEKATSVLQEISESGITIAIDDFGTGYSSLSVLKSLPIDILKIDQSFVRDLGKGAGDNAIVAAVVNMARALALRVVAEGVETEEQLAILRDLGCDEHQGYLFSKPLPAAALGEHVMQAIRA</sequence>
<dbReference type="Pfam" id="PF00072">
    <property type="entry name" value="Response_reg"/>
    <property type="match status" value="1"/>
</dbReference>
<dbReference type="SMART" id="SM00052">
    <property type="entry name" value="EAL"/>
    <property type="match status" value="1"/>
</dbReference>
<dbReference type="SUPFAM" id="SSF55073">
    <property type="entry name" value="Nucleotide cyclase"/>
    <property type="match status" value="1"/>
</dbReference>
<dbReference type="FunFam" id="3.20.20.450:FF:000001">
    <property type="entry name" value="Cyclic di-GMP phosphodiesterase yahA"/>
    <property type="match status" value="1"/>
</dbReference>
<dbReference type="InterPro" id="IPR001789">
    <property type="entry name" value="Sig_transdc_resp-reg_receiver"/>
</dbReference>
<feature type="coiled-coil region" evidence="3">
    <location>
        <begin position="141"/>
        <end position="197"/>
    </location>
</feature>
<dbReference type="PANTHER" id="PTHR44757:SF2">
    <property type="entry name" value="BIOFILM ARCHITECTURE MAINTENANCE PROTEIN MBAA"/>
    <property type="match status" value="1"/>
</dbReference>
<dbReference type="InterPro" id="IPR011006">
    <property type="entry name" value="CheY-like_superfamily"/>
</dbReference>
<dbReference type="SMART" id="SM00267">
    <property type="entry name" value="GGDEF"/>
    <property type="match status" value="1"/>
</dbReference>
<dbReference type="SUPFAM" id="SSF141868">
    <property type="entry name" value="EAL domain-like"/>
    <property type="match status" value="1"/>
</dbReference>
<dbReference type="Gene3D" id="3.30.70.270">
    <property type="match status" value="1"/>
</dbReference>
<feature type="domain" description="EAL" evidence="5">
    <location>
        <begin position="367"/>
        <end position="622"/>
    </location>
</feature>
<dbReference type="Pfam" id="PF00563">
    <property type="entry name" value="EAL"/>
    <property type="match status" value="1"/>
</dbReference>
<dbReference type="Proteomes" id="UP000482155">
    <property type="component" value="Unassembled WGS sequence"/>
</dbReference>
<evidence type="ECO:0000256" key="2">
    <source>
        <dbReference type="PROSITE-ProRule" id="PRU00169"/>
    </source>
</evidence>
<dbReference type="GO" id="GO:0071111">
    <property type="term" value="F:cyclic-guanylate-specific phosphodiesterase activity"/>
    <property type="evidence" value="ECO:0007669"/>
    <property type="project" value="UniProtKB-EC"/>
</dbReference>
<proteinExistence type="predicted"/>
<dbReference type="InterPro" id="IPR035919">
    <property type="entry name" value="EAL_sf"/>
</dbReference>
<dbReference type="InterPro" id="IPR043128">
    <property type="entry name" value="Rev_trsase/Diguanyl_cyclase"/>
</dbReference>
<dbReference type="GO" id="GO:0071732">
    <property type="term" value="P:cellular response to nitric oxide"/>
    <property type="evidence" value="ECO:0007669"/>
    <property type="project" value="UniProtKB-ARBA"/>
</dbReference>
<dbReference type="FunFam" id="3.30.70.270:FF:000001">
    <property type="entry name" value="Diguanylate cyclase domain protein"/>
    <property type="match status" value="1"/>
</dbReference>
<dbReference type="SUPFAM" id="SSF52172">
    <property type="entry name" value="CheY-like"/>
    <property type="match status" value="1"/>
</dbReference>
<dbReference type="PROSITE" id="PS50887">
    <property type="entry name" value="GGDEF"/>
    <property type="match status" value="1"/>
</dbReference>
<evidence type="ECO:0000259" key="5">
    <source>
        <dbReference type="PROSITE" id="PS50883"/>
    </source>
</evidence>
<evidence type="ECO:0000313" key="8">
    <source>
        <dbReference type="Proteomes" id="UP000482155"/>
    </source>
</evidence>
<evidence type="ECO:0000259" key="4">
    <source>
        <dbReference type="PROSITE" id="PS50110"/>
    </source>
</evidence>
<comment type="caution">
    <text evidence="7">The sequence shown here is derived from an EMBL/GenBank/DDBJ whole genome shotgun (WGS) entry which is preliminary data.</text>
</comment>
<evidence type="ECO:0000259" key="6">
    <source>
        <dbReference type="PROSITE" id="PS50887"/>
    </source>
</evidence>
<keyword evidence="3" id="KW-0175">Coiled coil</keyword>
<dbReference type="Gene3D" id="3.40.50.2300">
    <property type="match status" value="1"/>
</dbReference>
<dbReference type="SMART" id="SM00448">
    <property type="entry name" value="REC"/>
    <property type="match status" value="1"/>
</dbReference>
<dbReference type="AlphaFoldDB" id="A0A6B3SSS2"/>